<keyword evidence="1" id="KW-1133">Transmembrane helix</keyword>
<dbReference type="PANTHER" id="PTHR36840:SF1">
    <property type="entry name" value="BLL5714 PROTEIN"/>
    <property type="match status" value="1"/>
</dbReference>
<feature type="transmembrane region" description="Helical" evidence="1">
    <location>
        <begin position="271"/>
        <end position="289"/>
    </location>
</feature>
<name>A0A1Z4GDT6_9CYAN</name>
<feature type="transmembrane region" description="Helical" evidence="1">
    <location>
        <begin position="87"/>
        <end position="107"/>
    </location>
</feature>
<feature type="transmembrane region" description="Helical" evidence="1">
    <location>
        <begin position="362"/>
        <end position="381"/>
    </location>
</feature>
<feature type="transmembrane region" description="Helical" evidence="1">
    <location>
        <begin position="113"/>
        <end position="134"/>
    </location>
</feature>
<feature type="transmembrane region" description="Helical" evidence="1">
    <location>
        <begin position="54"/>
        <end position="75"/>
    </location>
</feature>
<feature type="transmembrane region" description="Helical" evidence="1">
    <location>
        <begin position="309"/>
        <end position="327"/>
    </location>
</feature>
<dbReference type="Proteomes" id="UP000218287">
    <property type="component" value="Chromosome"/>
</dbReference>
<feature type="transmembrane region" description="Helical" evidence="1">
    <location>
        <begin position="230"/>
        <end position="250"/>
    </location>
</feature>
<dbReference type="OrthoDB" id="9798526at2"/>
<dbReference type="PANTHER" id="PTHR36840">
    <property type="entry name" value="BLL5714 PROTEIN"/>
    <property type="match status" value="1"/>
</dbReference>
<evidence type="ECO:0000313" key="3">
    <source>
        <dbReference type="Proteomes" id="UP000218287"/>
    </source>
</evidence>
<dbReference type="InterPro" id="IPR010640">
    <property type="entry name" value="Low_temperature_requirement_A"/>
</dbReference>
<proteinExistence type="predicted"/>
<gene>
    <name evidence="2" type="ORF">NIES21_13230</name>
</gene>
<organism evidence="2 3">
    <name type="scientific">Anabaenopsis circularis NIES-21</name>
    <dbReference type="NCBI Taxonomy" id="1085406"/>
    <lineage>
        <taxon>Bacteria</taxon>
        <taxon>Bacillati</taxon>
        <taxon>Cyanobacteriota</taxon>
        <taxon>Cyanophyceae</taxon>
        <taxon>Nostocales</taxon>
        <taxon>Nodulariaceae</taxon>
        <taxon>Anabaenopsis</taxon>
    </lineage>
</organism>
<accession>A0A1Z4GDT6</accession>
<evidence type="ECO:0000313" key="2">
    <source>
        <dbReference type="EMBL" id="BAY15506.1"/>
    </source>
</evidence>
<feature type="transmembrane region" description="Helical" evidence="1">
    <location>
        <begin position="206"/>
        <end position="224"/>
    </location>
</feature>
<dbReference type="EMBL" id="AP018174">
    <property type="protein sequence ID" value="BAY15506.1"/>
    <property type="molecule type" value="Genomic_DNA"/>
</dbReference>
<sequence>MTNFLQPPRLRIGEEDSAEERRATWLELFYDLVFVVAVSQVAHNLKEDISLSGLLGFVVLFIPIWWSWIGTTFYANRFDGDDVIHRLLVGVQMLTAAGMAVNIHHGLGESSSGFALAYALGRAVLVVEYVRAGVHIPLARPLTTRYAIGFAIASLIWLSSAFLPVPWRFALWGVGIVIDFGTPLTARKHQIGLLPHASHLPERFGLFTIIVLGEAIIAVVNGVSEQKWQVLTVISAIFGLMIAFSWWWVYFDNLGGTPIETARTQGKVGTVNIWLYTHLPLVIGIAATGVGVEEILVSQPTIALADPQRWLICGSVALCSLAVGILHRYGVIRYCKIRSMYRLSAVVVLLAIAFFGKGLLPVAVIALVALVSAVQVIQDVYQSRPNNRLADPEI</sequence>
<keyword evidence="3" id="KW-1185">Reference proteome</keyword>
<keyword evidence="1" id="KW-0812">Transmembrane</keyword>
<protein>
    <submittedName>
        <fullName evidence="2">Low temperature requirement A</fullName>
    </submittedName>
</protein>
<dbReference type="AlphaFoldDB" id="A0A1Z4GDT6"/>
<dbReference type="Pfam" id="PF06772">
    <property type="entry name" value="LtrA"/>
    <property type="match status" value="1"/>
</dbReference>
<keyword evidence="1" id="KW-0472">Membrane</keyword>
<evidence type="ECO:0000256" key="1">
    <source>
        <dbReference type="SAM" id="Phobius"/>
    </source>
</evidence>
<feature type="transmembrane region" description="Helical" evidence="1">
    <location>
        <begin position="146"/>
        <end position="163"/>
    </location>
</feature>
<reference evidence="2 3" key="1">
    <citation type="submission" date="2017-06" db="EMBL/GenBank/DDBJ databases">
        <title>Genome sequencing of cyanobaciteial culture collection at National Institute for Environmental Studies (NIES).</title>
        <authorList>
            <person name="Hirose Y."/>
            <person name="Shimura Y."/>
            <person name="Fujisawa T."/>
            <person name="Nakamura Y."/>
            <person name="Kawachi M."/>
        </authorList>
    </citation>
    <scope>NUCLEOTIDE SEQUENCE [LARGE SCALE GENOMIC DNA]</scope>
    <source>
        <strain evidence="2 3">NIES-21</strain>
    </source>
</reference>